<dbReference type="PANTHER" id="PTHR12497:SF0">
    <property type="entry name" value="TAFAZZIN"/>
    <property type="match status" value="1"/>
</dbReference>
<dbReference type="OrthoDB" id="193467at2759"/>
<dbReference type="AlphaFoldDB" id="A0A9Q1QPQ3"/>
<evidence type="ECO:0000256" key="4">
    <source>
        <dbReference type="ARBA" id="ARBA00022787"/>
    </source>
</evidence>
<evidence type="ECO:0000256" key="9">
    <source>
        <dbReference type="ARBA" id="ARBA00023315"/>
    </source>
</evidence>
<accession>A0A9Q1QPQ3</accession>
<dbReference type="PRINTS" id="PR00979">
    <property type="entry name" value="TAFAZZIN"/>
</dbReference>
<comment type="caution">
    <text evidence="14">The sequence shown here is derived from an EMBL/GenBank/DDBJ whole genome shotgun (WGS) entry which is preliminary data.</text>
</comment>
<dbReference type="GO" id="GO:0005741">
    <property type="term" value="C:mitochondrial outer membrane"/>
    <property type="evidence" value="ECO:0007669"/>
    <property type="project" value="UniProtKB-SubCell"/>
</dbReference>
<evidence type="ECO:0000256" key="8">
    <source>
        <dbReference type="ARBA" id="ARBA00023136"/>
    </source>
</evidence>
<dbReference type="CDD" id="cd07989">
    <property type="entry name" value="LPLAT_AGPAT-like"/>
    <property type="match status" value="1"/>
</dbReference>
<evidence type="ECO:0000256" key="2">
    <source>
        <dbReference type="ARBA" id="ARBA00010524"/>
    </source>
</evidence>
<proteinExistence type="inferred from homology"/>
<evidence type="ECO:0000313" key="14">
    <source>
        <dbReference type="EMBL" id="KAJ8447825.1"/>
    </source>
</evidence>
<keyword evidence="7" id="KW-0496">Mitochondrion</keyword>
<protein>
    <recommendedName>
        <fullName evidence="13">Phospholipid/glycerol acyltransferase domain-containing protein</fullName>
    </recommendedName>
</protein>
<keyword evidence="8" id="KW-0472">Membrane</keyword>
<keyword evidence="3" id="KW-0808">Transferase</keyword>
<evidence type="ECO:0000256" key="5">
    <source>
        <dbReference type="ARBA" id="ARBA00022792"/>
    </source>
</evidence>
<comment type="similarity">
    <text evidence="2">Belongs to the taffazin family.</text>
</comment>
<sequence>MVLTSLGRTLARCPLIPFPYAPLKPLRFVHALSLSPPPLSQRKLHSFKSLSLSSLCGVVVVVGKAMVGHQYQYHHWIERGDLLKANARFLQLQLRRRFRVAVDRHLYRRRDASEGGHFFDVIKRWIHRFRDFRHHTIASSSPKFSRKRVAKDIYAEEESAITRMLQTLAVPILGNVCHVFMHGLNRVQIYGAEKLHKALRDRSKDKPLITVSNHVASMDDPLVIASLLPPRVLMDAQQLRWTLCASDRCFKNPVTSAFFRSVKVLPVSRGDGIYQKGLDMAISKLNNGGWVHIFPEGSRSRDGGRTIGSAKRGVGRYMGSGQFGGRTGERDRSLSGSSVTMGTCTKSTALGKRSTKELELVLDADNIPVVVPFVHAGMQEIMPIGANVPRIGKIVTVLVGDPIEFDDLLNAEGSDLASRGSLYDAVSSRIGQRLQELKAQVDKLALEHSSRMKQFAAQSMDRAAGILQQVDWESFGMKNYVMSNDDSASSNQGHAEEEVTLSHQQQSILDQYKTTRFTDEGGIKSRIRSIGDPNELMGFAARSILPNQSKDASQNFHQLNPLRVWKQYLEANCGTRVQLC</sequence>
<dbReference type="InterPro" id="IPR000872">
    <property type="entry name" value="Tafazzin"/>
</dbReference>
<comment type="subcellular location">
    <subcellularLocation>
        <location evidence="1">Mitochondrion inner membrane</location>
        <topology evidence="1">Peripheral membrane protein</topology>
        <orientation evidence="1">Intermembrane side</orientation>
    </subcellularLocation>
    <subcellularLocation>
        <location evidence="10">Mitochondrion outer membrane</location>
        <topology evidence="10">Peripheral membrane protein</topology>
        <orientation evidence="10">Intermembrane side</orientation>
    </subcellularLocation>
</comment>
<evidence type="ECO:0000256" key="1">
    <source>
        <dbReference type="ARBA" id="ARBA00004137"/>
    </source>
</evidence>
<evidence type="ECO:0000256" key="11">
    <source>
        <dbReference type="ARBA" id="ARBA00047906"/>
    </source>
</evidence>
<dbReference type="GO" id="GO:0008374">
    <property type="term" value="F:O-acyltransferase activity"/>
    <property type="evidence" value="ECO:0007669"/>
    <property type="project" value="TreeGrafter"/>
</dbReference>
<evidence type="ECO:0000256" key="7">
    <source>
        <dbReference type="ARBA" id="ARBA00023128"/>
    </source>
</evidence>
<evidence type="ECO:0000256" key="12">
    <source>
        <dbReference type="SAM" id="MobiDB-lite"/>
    </source>
</evidence>
<keyword evidence="15" id="KW-1185">Reference proteome</keyword>
<evidence type="ECO:0000259" key="13">
    <source>
        <dbReference type="SMART" id="SM00563"/>
    </source>
</evidence>
<feature type="region of interest" description="Disordered" evidence="12">
    <location>
        <begin position="318"/>
        <end position="340"/>
    </location>
</feature>
<comment type="catalytic activity">
    <reaction evidence="11">
        <text>1'-[1,2-diacyl-sn-glycero-3-phospho],3'-[1-acyl-sn-glycero-3-phospho]-glycerol + a 1,2-diacyl-sn-glycero-3-phosphocholine = a cardiolipin + a 1-acyl-sn-glycero-3-phosphocholine</text>
        <dbReference type="Rhea" id="RHEA:33731"/>
        <dbReference type="ChEBI" id="CHEBI:57643"/>
        <dbReference type="ChEBI" id="CHEBI:58168"/>
        <dbReference type="ChEBI" id="CHEBI:62237"/>
        <dbReference type="ChEBI" id="CHEBI:64743"/>
    </reaction>
    <physiologicalReaction direction="left-to-right" evidence="11">
        <dbReference type="Rhea" id="RHEA:33732"/>
    </physiologicalReaction>
    <physiologicalReaction direction="right-to-left" evidence="11">
        <dbReference type="Rhea" id="RHEA:33733"/>
    </physiologicalReaction>
</comment>
<dbReference type="SUPFAM" id="SSF69593">
    <property type="entry name" value="Glycerol-3-phosphate (1)-acyltransferase"/>
    <property type="match status" value="2"/>
</dbReference>
<reference evidence="14" key="1">
    <citation type="submission" date="2022-04" db="EMBL/GenBank/DDBJ databases">
        <title>Carnegiea gigantea Genome sequencing and assembly v2.</title>
        <authorList>
            <person name="Copetti D."/>
            <person name="Sanderson M.J."/>
            <person name="Burquez A."/>
            <person name="Wojciechowski M.F."/>
        </authorList>
    </citation>
    <scope>NUCLEOTIDE SEQUENCE</scope>
    <source>
        <strain evidence="14">SGP5-SGP5p</strain>
        <tissue evidence="14">Aerial part</tissue>
    </source>
</reference>
<keyword evidence="9" id="KW-0012">Acyltransferase</keyword>
<evidence type="ECO:0000256" key="3">
    <source>
        <dbReference type="ARBA" id="ARBA00022679"/>
    </source>
</evidence>
<dbReference type="Pfam" id="PF01553">
    <property type="entry name" value="Acyltransferase"/>
    <property type="match status" value="1"/>
</dbReference>
<keyword evidence="5" id="KW-0999">Mitochondrion inner membrane</keyword>
<gene>
    <name evidence="14" type="ORF">Cgig2_015188</name>
</gene>
<dbReference type="PANTHER" id="PTHR12497">
    <property type="entry name" value="TAZ PROTEIN TAFAZZIN"/>
    <property type="match status" value="1"/>
</dbReference>
<dbReference type="GO" id="GO:0005743">
    <property type="term" value="C:mitochondrial inner membrane"/>
    <property type="evidence" value="ECO:0007669"/>
    <property type="project" value="UniProtKB-SubCell"/>
</dbReference>
<feature type="domain" description="Phospholipid/glycerol acyltransferase" evidence="13">
    <location>
        <begin position="208"/>
        <end position="378"/>
    </location>
</feature>
<dbReference type="GO" id="GO:0006644">
    <property type="term" value="P:phospholipid metabolic process"/>
    <property type="evidence" value="ECO:0007669"/>
    <property type="project" value="InterPro"/>
</dbReference>
<name>A0A9Q1QPQ3_9CARY</name>
<dbReference type="Proteomes" id="UP001153076">
    <property type="component" value="Unassembled WGS sequence"/>
</dbReference>
<dbReference type="SMART" id="SM00563">
    <property type="entry name" value="PlsC"/>
    <property type="match status" value="1"/>
</dbReference>
<evidence type="ECO:0000256" key="10">
    <source>
        <dbReference type="ARBA" id="ARBA00024323"/>
    </source>
</evidence>
<dbReference type="InterPro" id="IPR002123">
    <property type="entry name" value="Plipid/glycerol_acylTrfase"/>
</dbReference>
<keyword evidence="6" id="KW-0443">Lipid metabolism</keyword>
<evidence type="ECO:0000256" key="6">
    <source>
        <dbReference type="ARBA" id="ARBA00023098"/>
    </source>
</evidence>
<keyword evidence="4" id="KW-1000">Mitochondrion outer membrane</keyword>
<dbReference type="EMBL" id="JAKOGI010000035">
    <property type="protein sequence ID" value="KAJ8447825.1"/>
    <property type="molecule type" value="Genomic_DNA"/>
</dbReference>
<evidence type="ECO:0000313" key="15">
    <source>
        <dbReference type="Proteomes" id="UP001153076"/>
    </source>
</evidence>
<organism evidence="14 15">
    <name type="scientific">Carnegiea gigantea</name>
    <dbReference type="NCBI Taxonomy" id="171969"/>
    <lineage>
        <taxon>Eukaryota</taxon>
        <taxon>Viridiplantae</taxon>
        <taxon>Streptophyta</taxon>
        <taxon>Embryophyta</taxon>
        <taxon>Tracheophyta</taxon>
        <taxon>Spermatophyta</taxon>
        <taxon>Magnoliopsida</taxon>
        <taxon>eudicotyledons</taxon>
        <taxon>Gunneridae</taxon>
        <taxon>Pentapetalae</taxon>
        <taxon>Caryophyllales</taxon>
        <taxon>Cactineae</taxon>
        <taxon>Cactaceae</taxon>
        <taxon>Cactoideae</taxon>
        <taxon>Echinocereeae</taxon>
        <taxon>Carnegiea</taxon>
    </lineage>
</organism>